<evidence type="ECO:0000259" key="1">
    <source>
        <dbReference type="Pfam" id="PF13302"/>
    </source>
</evidence>
<protein>
    <submittedName>
        <fullName evidence="2">GNAT family N-acetyltransferase</fullName>
    </submittedName>
</protein>
<keyword evidence="3" id="KW-1185">Reference proteome</keyword>
<dbReference type="GO" id="GO:0016747">
    <property type="term" value="F:acyltransferase activity, transferring groups other than amino-acyl groups"/>
    <property type="evidence" value="ECO:0007669"/>
    <property type="project" value="InterPro"/>
</dbReference>
<dbReference type="Proteomes" id="UP000502248">
    <property type="component" value="Chromosome"/>
</dbReference>
<dbReference type="AlphaFoldDB" id="A0A7Z2ZM82"/>
<evidence type="ECO:0000313" key="2">
    <source>
        <dbReference type="EMBL" id="QJD84590.1"/>
    </source>
</evidence>
<reference evidence="2 3" key="1">
    <citation type="submission" date="2020-04" db="EMBL/GenBank/DDBJ databases">
        <title>Genome sequencing of novel species.</title>
        <authorList>
            <person name="Heo J."/>
            <person name="Kim S.-J."/>
            <person name="Kim J.-S."/>
            <person name="Hong S.-B."/>
            <person name="Kwon S.-W."/>
        </authorList>
    </citation>
    <scope>NUCLEOTIDE SEQUENCE [LARGE SCALE GENOMIC DNA]</scope>
    <source>
        <strain evidence="2 3">MFER-1</strain>
    </source>
</reference>
<sequence length="194" mass="22341">MTTETIVMQGARAKLVRMEEEHAEPLLRAAKDTPIWAGDMKEISTLEDAVKYIGKAKKDEEEGTCIPFVVWDLDQDLIVGSTRFFDISVPHRGLEIGSTWLNPSVWRTRINTECKYLLLRDAFEHRDMVRVQLKADLRNTRSQTAIERIGAVKEGVLRNHRILHDGYIRDTVMYSITNQEWPAVKANLESFLLE</sequence>
<dbReference type="Pfam" id="PF13302">
    <property type="entry name" value="Acetyltransf_3"/>
    <property type="match status" value="1"/>
</dbReference>
<name>A0A7Z2ZM82_9BACL</name>
<gene>
    <name evidence="2" type="ORF">HH215_16330</name>
</gene>
<dbReference type="InterPro" id="IPR016181">
    <property type="entry name" value="Acyl_CoA_acyltransferase"/>
</dbReference>
<dbReference type="KEGG" id="cheb:HH215_16330"/>
<proteinExistence type="predicted"/>
<keyword evidence="2" id="KW-0808">Transferase</keyword>
<dbReference type="RefSeq" id="WP_169280871.1">
    <property type="nucleotide sequence ID" value="NZ_CP051680.1"/>
</dbReference>
<dbReference type="Gene3D" id="3.40.630.30">
    <property type="match status" value="1"/>
</dbReference>
<dbReference type="EMBL" id="CP051680">
    <property type="protein sequence ID" value="QJD84590.1"/>
    <property type="molecule type" value="Genomic_DNA"/>
</dbReference>
<evidence type="ECO:0000313" key="3">
    <source>
        <dbReference type="Proteomes" id="UP000502248"/>
    </source>
</evidence>
<accession>A0A7Z2ZM82</accession>
<feature type="domain" description="N-acetyltransferase" evidence="1">
    <location>
        <begin position="13"/>
        <end position="151"/>
    </location>
</feature>
<dbReference type="PANTHER" id="PTHR43610:SF1">
    <property type="entry name" value="N-ACETYLTRANSFERASE DOMAIN-CONTAINING PROTEIN"/>
    <property type="match status" value="1"/>
</dbReference>
<dbReference type="SUPFAM" id="SSF55729">
    <property type="entry name" value="Acyl-CoA N-acyltransferases (Nat)"/>
    <property type="match status" value="1"/>
</dbReference>
<dbReference type="InterPro" id="IPR000182">
    <property type="entry name" value="GNAT_dom"/>
</dbReference>
<organism evidence="2 3">
    <name type="scientific">Cohnella herbarum</name>
    <dbReference type="NCBI Taxonomy" id="2728023"/>
    <lineage>
        <taxon>Bacteria</taxon>
        <taxon>Bacillati</taxon>
        <taxon>Bacillota</taxon>
        <taxon>Bacilli</taxon>
        <taxon>Bacillales</taxon>
        <taxon>Paenibacillaceae</taxon>
        <taxon>Cohnella</taxon>
    </lineage>
</organism>
<dbReference type="PANTHER" id="PTHR43610">
    <property type="entry name" value="BLL6696 PROTEIN"/>
    <property type="match status" value="1"/>
</dbReference>